<sequence>MENLHTSISRNAIIMAAGTASRFVPLSAERPKGLLEVKGEILIERQIRQLQEAGITDITIVIGYRAELFTYLQEKFGVNLVLNEDYARYNNTSSLVRVADRLADTYICCSDNYFPHNVFVENPQESYYAARYAAGSIGEYCLITDEANYIRQVTIGGTDAWYMNGHVYFNQAFSQAFSRLLIKEYDKPE</sequence>
<dbReference type="GO" id="GO:0016301">
    <property type="term" value="F:kinase activity"/>
    <property type="evidence" value="ECO:0007669"/>
    <property type="project" value="UniProtKB-KW"/>
</dbReference>
<evidence type="ECO:0000313" key="4">
    <source>
        <dbReference type="EMBL" id="EJW95252.1"/>
    </source>
</evidence>
<dbReference type="EMBL" id="AMCI01005917">
    <property type="protein sequence ID" value="EJW95252.1"/>
    <property type="molecule type" value="Genomic_DNA"/>
</dbReference>
<dbReference type="PANTHER" id="PTHR43584:SF5">
    <property type="entry name" value="PROTEIN LICC"/>
    <property type="match status" value="1"/>
</dbReference>
<comment type="caution">
    <text evidence="4">The sequence shown here is derived from an EMBL/GenBank/DDBJ whole genome shotgun (WGS) entry which is preliminary data.</text>
</comment>
<dbReference type="InterPro" id="IPR050065">
    <property type="entry name" value="GlmU-like"/>
</dbReference>
<evidence type="ECO:0000256" key="2">
    <source>
        <dbReference type="ARBA" id="ARBA00022695"/>
    </source>
</evidence>
<dbReference type="AlphaFoldDB" id="J9G0C8"/>
<dbReference type="GO" id="GO:0016779">
    <property type="term" value="F:nucleotidyltransferase activity"/>
    <property type="evidence" value="ECO:0007669"/>
    <property type="project" value="UniProtKB-KW"/>
</dbReference>
<protein>
    <submittedName>
        <fullName evidence="4">CTP:phosphocholine cytidylyltransferase/choline kinase</fullName>
    </submittedName>
</protein>
<dbReference type="SUPFAM" id="SSF53448">
    <property type="entry name" value="Nucleotide-diphospho-sugar transferases"/>
    <property type="match status" value="1"/>
</dbReference>
<evidence type="ECO:0000256" key="1">
    <source>
        <dbReference type="ARBA" id="ARBA00022679"/>
    </source>
</evidence>
<name>J9G0C8_9ZZZZ</name>
<evidence type="ECO:0000259" key="3">
    <source>
        <dbReference type="Pfam" id="PF12804"/>
    </source>
</evidence>
<gene>
    <name evidence="4" type="ORF">EVA_16641</name>
</gene>
<keyword evidence="4" id="KW-0418">Kinase</keyword>
<accession>J9G0C8</accession>
<dbReference type="InterPro" id="IPR025877">
    <property type="entry name" value="MobA-like_NTP_Trfase"/>
</dbReference>
<organism evidence="4">
    <name type="scientific">gut metagenome</name>
    <dbReference type="NCBI Taxonomy" id="749906"/>
    <lineage>
        <taxon>unclassified sequences</taxon>
        <taxon>metagenomes</taxon>
        <taxon>organismal metagenomes</taxon>
    </lineage>
</organism>
<dbReference type="PANTHER" id="PTHR43584">
    <property type="entry name" value="NUCLEOTIDYL TRANSFERASE"/>
    <property type="match status" value="1"/>
</dbReference>
<reference evidence="4" key="1">
    <citation type="journal article" date="2012" name="PLoS ONE">
        <title>Gene sets for utilization of primary and secondary nutrition supplies in the distal gut of endangered iberian lynx.</title>
        <authorList>
            <person name="Alcaide M."/>
            <person name="Messina E."/>
            <person name="Richter M."/>
            <person name="Bargiela R."/>
            <person name="Peplies J."/>
            <person name="Huws S.A."/>
            <person name="Newbold C.J."/>
            <person name="Golyshin P.N."/>
            <person name="Simon M.A."/>
            <person name="Lopez G."/>
            <person name="Yakimov M.M."/>
            <person name="Ferrer M."/>
        </authorList>
    </citation>
    <scope>NUCLEOTIDE SEQUENCE</scope>
</reference>
<dbReference type="Gene3D" id="3.90.550.10">
    <property type="entry name" value="Spore Coat Polysaccharide Biosynthesis Protein SpsA, Chain A"/>
    <property type="match status" value="1"/>
</dbReference>
<keyword evidence="1 4" id="KW-0808">Transferase</keyword>
<dbReference type="Pfam" id="PF12804">
    <property type="entry name" value="NTP_transf_3"/>
    <property type="match status" value="1"/>
</dbReference>
<proteinExistence type="predicted"/>
<feature type="non-terminal residue" evidence="4">
    <location>
        <position position="189"/>
    </location>
</feature>
<dbReference type="InterPro" id="IPR029044">
    <property type="entry name" value="Nucleotide-diphossugar_trans"/>
</dbReference>
<keyword evidence="2 4" id="KW-0548">Nucleotidyltransferase</keyword>
<feature type="domain" description="MobA-like NTP transferase" evidence="3">
    <location>
        <begin position="12"/>
        <end position="102"/>
    </location>
</feature>